<accession>A0ACC1Y500</accession>
<reference evidence="1 2" key="1">
    <citation type="journal article" date="2023" name="Science">
        <title>Complex scaffold remodeling in plant triterpene biosynthesis.</title>
        <authorList>
            <person name="De La Pena R."/>
            <person name="Hodgson H."/>
            <person name="Liu J.C."/>
            <person name="Stephenson M.J."/>
            <person name="Martin A.C."/>
            <person name="Owen C."/>
            <person name="Harkess A."/>
            <person name="Leebens-Mack J."/>
            <person name="Jimenez L.E."/>
            <person name="Osbourn A."/>
            <person name="Sattely E.S."/>
        </authorList>
    </citation>
    <scope>NUCLEOTIDE SEQUENCE [LARGE SCALE GENOMIC DNA]</scope>
    <source>
        <strain evidence="2">cv. JPN11</strain>
        <tissue evidence="1">Leaf</tissue>
    </source>
</reference>
<protein>
    <submittedName>
        <fullName evidence="1">Uncharacterized protein</fullName>
    </submittedName>
</protein>
<proteinExistence type="predicted"/>
<sequence>MSKKLSIAFFLRGIVLLSSVLAIYSDVSLQQCQANLSEQCGVILSKTIFQRTPGDMDIKCCRELLDMGQSCHDKFVNISLAKHPGLIPYNIWNDCQLVENCIKEYGKEKLINKCKTPPPPFSHNPVFCSIVLKSLPLDEVASSSQTN</sequence>
<evidence type="ECO:0000313" key="2">
    <source>
        <dbReference type="Proteomes" id="UP001164539"/>
    </source>
</evidence>
<keyword evidence="2" id="KW-1185">Reference proteome</keyword>
<dbReference type="EMBL" id="CM051398">
    <property type="protein sequence ID" value="KAJ4718683.1"/>
    <property type="molecule type" value="Genomic_DNA"/>
</dbReference>
<comment type="caution">
    <text evidence="1">The sequence shown here is derived from an EMBL/GenBank/DDBJ whole genome shotgun (WGS) entry which is preliminary data.</text>
</comment>
<gene>
    <name evidence="1" type="ORF">OWV82_010332</name>
</gene>
<organism evidence="1 2">
    <name type="scientific">Melia azedarach</name>
    <name type="common">Chinaberry tree</name>
    <dbReference type="NCBI Taxonomy" id="155640"/>
    <lineage>
        <taxon>Eukaryota</taxon>
        <taxon>Viridiplantae</taxon>
        <taxon>Streptophyta</taxon>
        <taxon>Embryophyta</taxon>
        <taxon>Tracheophyta</taxon>
        <taxon>Spermatophyta</taxon>
        <taxon>Magnoliopsida</taxon>
        <taxon>eudicotyledons</taxon>
        <taxon>Gunneridae</taxon>
        <taxon>Pentapetalae</taxon>
        <taxon>rosids</taxon>
        <taxon>malvids</taxon>
        <taxon>Sapindales</taxon>
        <taxon>Meliaceae</taxon>
        <taxon>Melia</taxon>
    </lineage>
</organism>
<dbReference type="Proteomes" id="UP001164539">
    <property type="component" value="Chromosome 5"/>
</dbReference>
<name>A0ACC1Y500_MELAZ</name>
<evidence type="ECO:0000313" key="1">
    <source>
        <dbReference type="EMBL" id="KAJ4718683.1"/>
    </source>
</evidence>